<name>A0A8S1P8R5_9CILI</name>
<evidence type="ECO:0000313" key="15">
    <source>
        <dbReference type="Proteomes" id="UP000692954"/>
    </source>
</evidence>
<dbReference type="InterPro" id="IPR005821">
    <property type="entry name" value="Ion_trans_dom"/>
</dbReference>
<evidence type="ECO:0000256" key="1">
    <source>
        <dbReference type="ARBA" id="ARBA00004141"/>
    </source>
</evidence>
<dbReference type="AlphaFoldDB" id="A0A8S1P8R5"/>
<feature type="transmembrane region" description="Helical" evidence="11">
    <location>
        <begin position="366"/>
        <end position="387"/>
    </location>
</feature>
<dbReference type="FunFam" id="1.10.287.630:FF:000001">
    <property type="entry name" value="Cyclic nucleotide-gated channel alpha 3"/>
    <property type="match status" value="1"/>
</dbReference>
<evidence type="ECO:0000256" key="7">
    <source>
        <dbReference type="ARBA" id="ARBA00023286"/>
    </source>
</evidence>
<evidence type="ECO:0008006" key="16">
    <source>
        <dbReference type="Google" id="ProtNLM"/>
    </source>
</evidence>
<dbReference type="Pfam" id="PF00520">
    <property type="entry name" value="Ion_trans"/>
    <property type="match status" value="1"/>
</dbReference>
<dbReference type="EMBL" id="CAJJDN010000072">
    <property type="protein sequence ID" value="CAD8099542.1"/>
    <property type="molecule type" value="Genomic_DNA"/>
</dbReference>
<feature type="transmembrane region" description="Helical" evidence="11">
    <location>
        <begin position="292"/>
        <end position="314"/>
    </location>
</feature>
<dbReference type="OrthoDB" id="444079at2759"/>
<keyword evidence="9" id="KW-0479">Metal-binding</keyword>
<dbReference type="SMART" id="SM00100">
    <property type="entry name" value="cNMP"/>
    <property type="match status" value="1"/>
</dbReference>
<dbReference type="GO" id="GO:0005249">
    <property type="term" value="F:voltage-gated potassium channel activity"/>
    <property type="evidence" value="ECO:0007669"/>
    <property type="project" value="TreeGrafter"/>
</dbReference>
<dbReference type="CDD" id="cd00038">
    <property type="entry name" value="CAP_ED"/>
    <property type="match status" value="1"/>
</dbReference>
<keyword evidence="6 11" id="KW-0472">Membrane</keyword>
<dbReference type="GO" id="GO:0003254">
    <property type="term" value="P:regulation of membrane depolarization"/>
    <property type="evidence" value="ECO:0007669"/>
    <property type="project" value="TreeGrafter"/>
</dbReference>
<feature type="transmembrane region" description="Helical" evidence="11">
    <location>
        <begin position="136"/>
        <end position="155"/>
    </location>
</feature>
<dbReference type="PROSITE" id="PS50158">
    <property type="entry name" value="ZF_CCHC"/>
    <property type="match status" value="1"/>
</dbReference>
<dbReference type="InterPro" id="IPR001878">
    <property type="entry name" value="Znf_CCHC"/>
</dbReference>
<evidence type="ECO:0000256" key="9">
    <source>
        <dbReference type="PROSITE-ProRule" id="PRU00047"/>
    </source>
</evidence>
<evidence type="ECO:0000256" key="4">
    <source>
        <dbReference type="ARBA" id="ARBA00022989"/>
    </source>
</evidence>
<dbReference type="GO" id="GO:0035725">
    <property type="term" value="P:sodium ion transmembrane transport"/>
    <property type="evidence" value="ECO:0007669"/>
    <property type="project" value="TreeGrafter"/>
</dbReference>
<keyword evidence="7" id="KW-1071">Ligand-gated ion channel</keyword>
<keyword evidence="4 11" id="KW-1133">Transmembrane helix</keyword>
<organism evidence="14 15">
    <name type="scientific">Paramecium sonneborni</name>
    <dbReference type="NCBI Taxonomy" id="65129"/>
    <lineage>
        <taxon>Eukaryota</taxon>
        <taxon>Sar</taxon>
        <taxon>Alveolata</taxon>
        <taxon>Ciliophora</taxon>
        <taxon>Intramacronucleata</taxon>
        <taxon>Oligohymenophorea</taxon>
        <taxon>Peniculida</taxon>
        <taxon>Parameciidae</taxon>
        <taxon>Paramecium</taxon>
    </lineage>
</organism>
<feature type="transmembrane region" description="Helical" evidence="11">
    <location>
        <begin position="167"/>
        <end position="188"/>
    </location>
</feature>
<dbReference type="InterPro" id="IPR051413">
    <property type="entry name" value="K/Na_HCN_channel"/>
</dbReference>
<comment type="caution">
    <text evidence="14">The sequence shown here is derived from an EMBL/GenBank/DDBJ whole genome shotgun (WGS) entry which is preliminary data.</text>
</comment>
<keyword evidence="10" id="KW-0175">Coiled coil</keyword>
<evidence type="ECO:0000259" key="13">
    <source>
        <dbReference type="PROSITE" id="PS50158"/>
    </source>
</evidence>
<comment type="subcellular location">
    <subcellularLocation>
        <location evidence="1">Membrane</location>
        <topology evidence="1">Multi-pass membrane protein</topology>
    </subcellularLocation>
</comment>
<dbReference type="Pfam" id="PF00027">
    <property type="entry name" value="cNMP_binding"/>
    <property type="match status" value="1"/>
</dbReference>
<evidence type="ECO:0000256" key="5">
    <source>
        <dbReference type="ARBA" id="ARBA00023065"/>
    </source>
</evidence>
<gene>
    <name evidence="14" type="ORF">PSON_ATCC_30995.1.T0720074</name>
</gene>
<protein>
    <recommendedName>
        <fullName evidence="16">Cyclic nucleotide-binding domain-containing protein</fullName>
    </recommendedName>
</protein>
<dbReference type="PANTHER" id="PTHR45689">
    <property type="entry name" value="I[[H]] CHANNEL, ISOFORM E"/>
    <property type="match status" value="1"/>
</dbReference>
<feature type="coiled-coil region" evidence="10">
    <location>
        <begin position="783"/>
        <end position="810"/>
    </location>
</feature>
<evidence type="ECO:0000256" key="2">
    <source>
        <dbReference type="ARBA" id="ARBA00022448"/>
    </source>
</evidence>
<keyword evidence="8" id="KW-0407">Ion channel</keyword>
<keyword evidence="2" id="KW-0813">Transport</keyword>
<reference evidence="14" key="1">
    <citation type="submission" date="2021-01" db="EMBL/GenBank/DDBJ databases">
        <authorList>
            <consortium name="Genoscope - CEA"/>
            <person name="William W."/>
        </authorList>
    </citation>
    <scope>NUCLEOTIDE SEQUENCE</scope>
</reference>
<keyword evidence="15" id="KW-1185">Reference proteome</keyword>
<keyword evidence="3 11" id="KW-0812">Transmembrane</keyword>
<keyword evidence="9" id="KW-0862">Zinc</keyword>
<sequence>MNSIYMEVEQYSARVPNEDQALMSRRGDQELRKNEFIQKSNKDRNDPCELSLNEKRILADKCVYSGKIKLESRLQDIDQIYLPFDDVHLDEKERNEKIKELTKSSQSENQRIIMNRKNKQEIIYCFTFNPDNTIKILWDFFCMILILYEIITIPIRISFDIEVSSQFGYVITASFLLDILITFNTAIYKNGNINYSYKEIAIDYLRLWFWIDMISSFPYDLLFTVALTGEAEDEISTSQTNLQKSAQIFRILKFFRFIKVIRLLRLAKLKAIVDKIEEYFSENSIVQTLASFLKLCAFVLFWSHWLGCIFHFIAQSEDSNYNWLVIYGIYEEPWQIRYVNSVYWAVTTMITVGYGDLSPQTPTERLFGVFFLLIACGVFSFTMNTIGNTMQQLSQKQDQYQKRIAEINNYMGKVKIPKQLQNRVRRYLQYLWDTHRSINQESICSNLSVSLKFEFTIQVNGNILANYKLICQTFSRNFLIELTQILIEQTFQPDEYIFIENEIKNEQSLYFIQEGQINIILIKTRQIVARLTNKQIFGEISFFGNTERTASAKSDGFTDIFVLKRNDFIDLLSKFPEDREKFFLINSEVNKNQLQILNIHCYSCDLPGHVIRDCPSLHFVVDLYVYQKTKAKCIQAIMKDFVRKDRINYCARKYNQEITIKAKELQMQIQTHKHLTEDCNVDEIISEGLEDDSIKKGFKLRSKFKEDRNRRRNWEKSVKKSQRQIQQIQMKQQEIFSLTKSLSQAIISSQSSVNVKNTSINQFKNALESDEDSKSDTIIQQKLEDIMADYQIFKEEVEKYNGNLQQEMRKNMQVLTDFEQGYDYNKFYPHNNISVVIDEYNQFQKGNSVKPKIDTEYDSNVFQEYMNYYVIDIDDIRRFKLEIVFTIYRITVIIVQQIKKERLGVVEKTEKIIKVDNKGYYVSQKIEMNYGTILQFNKKQLTDMKQFRDSVSPEVRRFIKQFNNCQRDQKQDKQTSTDESNQSIIQERLDEINIKEMFIRLPNEEVKENKQPYLKISKTPTVSSNNNSLNSIDQDRYIDIIVQKVVEEMERRNNSKRQPMLSIQQNTVQVQIGSKYDGDNYLDDDSFIRQIQQTLLNSHQTPRKAHNFENFDLRQKQFQIQKEQKLQKQRETQQLSKLVDEFKCYLIRTRKSRGL</sequence>
<evidence type="ECO:0000256" key="3">
    <source>
        <dbReference type="ARBA" id="ARBA00022692"/>
    </source>
</evidence>
<dbReference type="GO" id="GO:0003676">
    <property type="term" value="F:nucleic acid binding"/>
    <property type="evidence" value="ECO:0007669"/>
    <property type="project" value="InterPro"/>
</dbReference>
<evidence type="ECO:0000259" key="12">
    <source>
        <dbReference type="PROSITE" id="PS50042"/>
    </source>
</evidence>
<dbReference type="Proteomes" id="UP000692954">
    <property type="component" value="Unassembled WGS sequence"/>
</dbReference>
<dbReference type="PROSITE" id="PS50042">
    <property type="entry name" value="CNMP_BINDING_3"/>
    <property type="match status" value="1"/>
</dbReference>
<feature type="domain" description="CCHC-type" evidence="13">
    <location>
        <begin position="601"/>
        <end position="616"/>
    </location>
</feature>
<evidence type="ECO:0000256" key="8">
    <source>
        <dbReference type="ARBA" id="ARBA00023303"/>
    </source>
</evidence>
<dbReference type="GO" id="GO:0008270">
    <property type="term" value="F:zinc ion binding"/>
    <property type="evidence" value="ECO:0007669"/>
    <property type="project" value="UniProtKB-KW"/>
</dbReference>
<proteinExistence type="predicted"/>
<feature type="transmembrane region" description="Helical" evidence="11">
    <location>
        <begin position="334"/>
        <end position="354"/>
    </location>
</feature>
<evidence type="ECO:0000256" key="6">
    <source>
        <dbReference type="ARBA" id="ARBA00023136"/>
    </source>
</evidence>
<dbReference type="PANTHER" id="PTHR45689:SF5">
    <property type="entry name" value="I[[H]] CHANNEL, ISOFORM E"/>
    <property type="match status" value="1"/>
</dbReference>
<evidence type="ECO:0000256" key="10">
    <source>
        <dbReference type="SAM" id="Coils"/>
    </source>
</evidence>
<accession>A0A8S1P8R5</accession>
<keyword evidence="9" id="KW-0863">Zinc-finger</keyword>
<evidence type="ECO:0000313" key="14">
    <source>
        <dbReference type="EMBL" id="CAD8099542.1"/>
    </source>
</evidence>
<keyword evidence="5" id="KW-0406">Ion transport</keyword>
<evidence type="ECO:0000256" key="11">
    <source>
        <dbReference type="SAM" id="Phobius"/>
    </source>
</evidence>
<dbReference type="GO" id="GO:0098855">
    <property type="term" value="C:HCN channel complex"/>
    <property type="evidence" value="ECO:0007669"/>
    <property type="project" value="TreeGrafter"/>
</dbReference>
<feature type="domain" description="Cyclic nucleotide-binding" evidence="12">
    <location>
        <begin position="470"/>
        <end position="583"/>
    </location>
</feature>
<dbReference type="InterPro" id="IPR000595">
    <property type="entry name" value="cNMP-bd_dom"/>
</dbReference>